<dbReference type="AlphaFoldDB" id="A0AAV4USJ4"/>
<evidence type="ECO:0000313" key="3">
    <source>
        <dbReference type="Proteomes" id="UP001054945"/>
    </source>
</evidence>
<reference evidence="2 3" key="1">
    <citation type="submission" date="2021-06" db="EMBL/GenBank/DDBJ databases">
        <title>Caerostris extrusa draft genome.</title>
        <authorList>
            <person name="Kono N."/>
            <person name="Arakawa K."/>
        </authorList>
    </citation>
    <scope>NUCLEOTIDE SEQUENCE [LARGE SCALE GENOMIC DNA]</scope>
</reference>
<sequence>MSPKVPTLRLKTKSGREGKKVKSSSVPGQSFGGPGFVPKIGIKDLGRRTPERNQWRVPLPWQRKNTGSNGYLYSRRT</sequence>
<organism evidence="2 3">
    <name type="scientific">Caerostris extrusa</name>
    <name type="common">Bark spider</name>
    <name type="synonym">Caerostris bankana</name>
    <dbReference type="NCBI Taxonomy" id="172846"/>
    <lineage>
        <taxon>Eukaryota</taxon>
        <taxon>Metazoa</taxon>
        <taxon>Ecdysozoa</taxon>
        <taxon>Arthropoda</taxon>
        <taxon>Chelicerata</taxon>
        <taxon>Arachnida</taxon>
        <taxon>Araneae</taxon>
        <taxon>Araneomorphae</taxon>
        <taxon>Entelegynae</taxon>
        <taxon>Araneoidea</taxon>
        <taxon>Araneidae</taxon>
        <taxon>Caerostris</taxon>
    </lineage>
</organism>
<dbReference type="EMBL" id="BPLR01013375">
    <property type="protein sequence ID" value="GIY60767.1"/>
    <property type="molecule type" value="Genomic_DNA"/>
</dbReference>
<feature type="compositionally biased region" description="Basic and acidic residues" evidence="1">
    <location>
        <begin position="41"/>
        <end position="54"/>
    </location>
</feature>
<feature type="region of interest" description="Disordered" evidence="1">
    <location>
        <begin position="1"/>
        <end position="55"/>
    </location>
</feature>
<evidence type="ECO:0000313" key="2">
    <source>
        <dbReference type="EMBL" id="GIY60767.1"/>
    </source>
</evidence>
<gene>
    <name evidence="2" type="ORF">CEXT_718621</name>
</gene>
<dbReference type="Proteomes" id="UP001054945">
    <property type="component" value="Unassembled WGS sequence"/>
</dbReference>
<proteinExistence type="predicted"/>
<name>A0AAV4USJ4_CAEEX</name>
<accession>A0AAV4USJ4</accession>
<keyword evidence="3" id="KW-1185">Reference proteome</keyword>
<protein>
    <submittedName>
        <fullName evidence="2">Uncharacterized protein</fullName>
    </submittedName>
</protein>
<evidence type="ECO:0000256" key="1">
    <source>
        <dbReference type="SAM" id="MobiDB-lite"/>
    </source>
</evidence>
<comment type="caution">
    <text evidence="2">The sequence shown here is derived from an EMBL/GenBank/DDBJ whole genome shotgun (WGS) entry which is preliminary data.</text>
</comment>